<feature type="region of interest" description="Disordered" evidence="8">
    <location>
        <begin position="575"/>
        <end position="712"/>
    </location>
</feature>
<evidence type="ECO:0000256" key="3">
    <source>
        <dbReference type="ARBA" id="ARBA00022741"/>
    </source>
</evidence>
<feature type="region of interest" description="Disordered" evidence="8">
    <location>
        <begin position="1"/>
        <end position="80"/>
    </location>
</feature>
<dbReference type="PANTHER" id="PTHR12865:SF1">
    <property type="entry name" value="PHOSPHATIDYLINOSITOL 4-KINASE TYPE 2"/>
    <property type="match status" value="1"/>
</dbReference>
<evidence type="ECO:0000313" key="11">
    <source>
        <dbReference type="Proteomes" id="UP000799767"/>
    </source>
</evidence>
<dbReference type="GeneID" id="54472653"/>
<dbReference type="GO" id="GO:0005768">
    <property type="term" value="C:endosome"/>
    <property type="evidence" value="ECO:0007669"/>
    <property type="project" value="UniProtKB-UniRule"/>
</dbReference>
<dbReference type="GO" id="GO:0005524">
    <property type="term" value="F:ATP binding"/>
    <property type="evidence" value="ECO:0007669"/>
    <property type="project" value="UniProtKB-UniRule"/>
</dbReference>
<evidence type="ECO:0000256" key="1">
    <source>
        <dbReference type="ARBA" id="ARBA00022475"/>
    </source>
</evidence>
<dbReference type="InterPro" id="IPR000403">
    <property type="entry name" value="PI3/4_kinase_cat_dom"/>
</dbReference>
<dbReference type="AlphaFoldDB" id="A0A6A6PI72"/>
<gene>
    <name evidence="10" type="ORF">BDY17DRAFT_257013</name>
</gene>
<keyword evidence="6" id="KW-0472">Membrane</keyword>
<reference evidence="10" key="1">
    <citation type="journal article" date="2020" name="Stud. Mycol.">
        <title>101 Dothideomycetes genomes: a test case for predicting lifestyles and emergence of pathogens.</title>
        <authorList>
            <person name="Haridas S."/>
            <person name="Albert R."/>
            <person name="Binder M."/>
            <person name="Bloem J."/>
            <person name="Labutti K."/>
            <person name="Salamov A."/>
            <person name="Andreopoulos B."/>
            <person name="Baker S."/>
            <person name="Barry K."/>
            <person name="Bills G."/>
            <person name="Bluhm B."/>
            <person name="Cannon C."/>
            <person name="Castanera R."/>
            <person name="Culley D."/>
            <person name="Daum C."/>
            <person name="Ezra D."/>
            <person name="Gonzalez J."/>
            <person name="Henrissat B."/>
            <person name="Kuo A."/>
            <person name="Liang C."/>
            <person name="Lipzen A."/>
            <person name="Lutzoni F."/>
            <person name="Magnuson J."/>
            <person name="Mondo S."/>
            <person name="Nolan M."/>
            <person name="Ohm R."/>
            <person name="Pangilinan J."/>
            <person name="Park H.-J."/>
            <person name="Ramirez L."/>
            <person name="Alfaro M."/>
            <person name="Sun H."/>
            <person name="Tritt A."/>
            <person name="Yoshinaga Y."/>
            <person name="Zwiers L.-H."/>
            <person name="Turgeon B."/>
            <person name="Goodwin S."/>
            <person name="Spatafora J."/>
            <person name="Crous P."/>
            <person name="Grigoriev I."/>
        </authorList>
    </citation>
    <scope>NUCLEOTIDE SEQUENCE</scope>
    <source>
        <strain evidence="10">CBS 113389</strain>
    </source>
</reference>
<dbReference type="EMBL" id="MU001641">
    <property type="protein sequence ID" value="KAF2479709.1"/>
    <property type="molecule type" value="Genomic_DNA"/>
</dbReference>
<evidence type="ECO:0000256" key="2">
    <source>
        <dbReference type="ARBA" id="ARBA00022679"/>
    </source>
</evidence>
<feature type="region of interest" description="Disordered" evidence="8">
    <location>
        <begin position="420"/>
        <end position="446"/>
    </location>
</feature>
<feature type="compositionally biased region" description="Low complexity" evidence="8">
    <location>
        <begin position="656"/>
        <end position="666"/>
    </location>
</feature>
<feature type="compositionally biased region" description="Polar residues" evidence="8">
    <location>
        <begin position="639"/>
        <end position="655"/>
    </location>
</feature>
<evidence type="ECO:0000256" key="8">
    <source>
        <dbReference type="SAM" id="MobiDB-lite"/>
    </source>
</evidence>
<dbReference type="GO" id="GO:0005886">
    <property type="term" value="C:plasma membrane"/>
    <property type="evidence" value="ECO:0007669"/>
    <property type="project" value="UniProtKB-SubCell"/>
</dbReference>
<name>A0A6A6PI72_9PEZI</name>
<keyword evidence="11" id="KW-1185">Reference proteome</keyword>
<keyword evidence="1 7" id="KW-1003">Cell membrane</keyword>
<organism evidence="10 11">
    <name type="scientific">Neohortaea acidophila</name>
    <dbReference type="NCBI Taxonomy" id="245834"/>
    <lineage>
        <taxon>Eukaryota</taxon>
        <taxon>Fungi</taxon>
        <taxon>Dikarya</taxon>
        <taxon>Ascomycota</taxon>
        <taxon>Pezizomycotina</taxon>
        <taxon>Dothideomycetes</taxon>
        <taxon>Dothideomycetidae</taxon>
        <taxon>Mycosphaerellales</taxon>
        <taxon>Teratosphaeriaceae</taxon>
        <taxon>Neohortaea</taxon>
    </lineage>
</organism>
<sequence length="775" mass="88507">MPSQRPRRPQSGYAILAQAEEEEEEEEHPYSDNDDPFKDPPSLSTRQPEYEPIQPKRRDHMRLPPLDSPRHPRRRRANSTVDIKAINARLERWAEEIKERFTRRRIKGKSAEEETLEIHHSVFQAPDGIRPATKQSLESDDEDAGTMSKLEFDDLVESVRTAIELGLHPLLISQGSSGSYFAKNSGGTTVGVFKPKDEEPYANNNPKLIKWLHRTILPFAFGRACLIPNLSYVSEAAAYVLDTQLRTGLVPYTAVVSLSSKSFHYDYFHRKAYYRRKKPLPEKLGSFQVFLKGYKGATEFLREHPWPDASAASTVPTSHQRRTRRKRWDETCRPSSRHATEEVETDEEAELDETPGRNTPTQFWSPQLQQNFREQLEKLVILDYIMRNTDRGLDNWMIRIDQETGEASILRDVKAAKQTLSGEEEYSSRKENMTARPPTQTSTQSARIGAIDNSLSWPWKHPDAWRSFPFGWLFLPVSLIGRPFSENARKHFLPLLTSKDWWSETQIRLRKTFEIDADFQERMFARQIAVMKGQAWNVVETLKTPDHGPLELTRRARACVWDDLVDIPVATPLERPSEEMRRQAVEAQHQTSQRPTNLREEEDEEMDIATALNGHTTTKRPDALLGFSSPSSTREESENPFNQSRQNSSQDIHTANPNTSSPSSPTLLKEVSASAPRPSAWRNRAAGRMSYEAPRSLRFPGGGGGSSPTERRRRFSFAVTRGLGLKPSRWGEEDGEGDEGDLGYSAANDGRNATRKVIVERLELVKSRTPVFEWC</sequence>
<keyword evidence="3 7" id="KW-0547">Nucleotide-binding</keyword>
<dbReference type="GO" id="GO:0007030">
    <property type="term" value="P:Golgi organization"/>
    <property type="evidence" value="ECO:0007669"/>
    <property type="project" value="TreeGrafter"/>
</dbReference>
<dbReference type="Proteomes" id="UP000799767">
    <property type="component" value="Unassembled WGS sequence"/>
</dbReference>
<dbReference type="GO" id="GO:0000329">
    <property type="term" value="C:fungal-type vacuole membrane"/>
    <property type="evidence" value="ECO:0007669"/>
    <property type="project" value="TreeGrafter"/>
</dbReference>
<comment type="similarity">
    <text evidence="7">Belongs to the PI3/PI4-kinase family.</text>
</comment>
<evidence type="ECO:0000259" key="9">
    <source>
        <dbReference type="PROSITE" id="PS50290"/>
    </source>
</evidence>
<evidence type="ECO:0000313" key="10">
    <source>
        <dbReference type="EMBL" id="KAF2479709.1"/>
    </source>
</evidence>
<feature type="compositionally biased region" description="Acidic residues" evidence="8">
    <location>
        <begin position="342"/>
        <end position="353"/>
    </location>
</feature>
<comment type="catalytic activity">
    <reaction evidence="7">
        <text>a 1,2-diacyl-sn-glycero-3-phospho-(1D-myo-inositol) + ATP = a 1,2-diacyl-sn-glycero-3-phospho-(1D-myo-inositol 4-phosphate) + ADP + H(+)</text>
        <dbReference type="Rhea" id="RHEA:19877"/>
        <dbReference type="ChEBI" id="CHEBI:15378"/>
        <dbReference type="ChEBI" id="CHEBI:30616"/>
        <dbReference type="ChEBI" id="CHEBI:57880"/>
        <dbReference type="ChEBI" id="CHEBI:58178"/>
        <dbReference type="ChEBI" id="CHEBI:456216"/>
        <dbReference type="EC" id="2.7.1.67"/>
    </reaction>
</comment>
<evidence type="ECO:0000256" key="7">
    <source>
        <dbReference type="RuleBase" id="RU367084"/>
    </source>
</evidence>
<feature type="region of interest" description="Disordered" evidence="8">
    <location>
        <begin position="308"/>
        <end position="363"/>
    </location>
</feature>
<dbReference type="PANTHER" id="PTHR12865">
    <property type="entry name" value="PHOSPHATIDYLINOSITOL 4-KINASE TYPE-II"/>
    <property type="match status" value="1"/>
</dbReference>
<keyword evidence="2 7" id="KW-0808">Transferase</keyword>
<comment type="subcellular location">
    <subcellularLocation>
        <location evidence="7">Cell membrane</location>
        <topology evidence="7">Peripheral membrane protein</topology>
    </subcellularLocation>
    <subcellularLocation>
        <location evidence="7">Vacuole membrane</location>
        <topology evidence="7">Peripheral membrane protein</topology>
    </subcellularLocation>
</comment>
<dbReference type="EC" id="2.7.1.67" evidence="7"/>
<dbReference type="InterPro" id="IPR039756">
    <property type="entry name" value="Lsb6/PI4K2"/>
</dbReference>
<dbReference type="PROSITE" id="PS50290">
    <property type="entry name" value="PI3_4_KINASE_3"/>
    <property type="match status" value="1"/>
</dbReference>
<feature type="region of interest" description="Disordered" evidence="8">
    <location>
        <begin position="728"/>
        <end position="747"/>
    </location>
</feature>
<dbReference type="GO" id="GO:0004430">
    <property type="term" value="F:1-phosphatidylinositol 4-kinase activity"/>
    <property type="evidence" value="ECO:0007669"/>
    <property type="project" value="UniProtKB-UniRule"/>
</dbReference>
<feature type="compositionally biased region" description="Polar residues" evidence="8">
    <location>
        <begin position="437"/>
        <end position="446"/>
    </location>
</feature>
<comment type="cofactor">
    <cofactor evidence="7">
        <name>Mg(2+)</name>
        <dbReference type="ChEBI" id="CHEBI:18420"/>
    </cofactor>
    <cofactor evidence="7">
        <name>Mn(2+)</name>
        <dbReference type="ChEBI" id="CHEBI:29035"/>
    </cofactor>
</comment>
<accession>A0A6A6PI72</accession>
<feature type="domain" description="PI3K/PI4K catalytic" evidence="9">
    <location>
        <begin position="166"/>
        <end position="561"/>
    </location>
</feature>
<evidence type="ECO:0000256" key="5">
    <source>
        <dbReference type="ARBA" id="ARBA00022840"/>
    </source>
</evidence>
<dbReference type="GO" id="GO:0007032">
    <property type="term" value="P:endosome organization"/>
    <property type="evidence" value="ECO:0007669"/>
    <property type="project" value="TreeGrafter"/>
</dbReference>
<evidence type="ECO:0000256" key="6">
    <source>
        <dbReference type="ARBA" id="ARBA00023136"/>
    </source>
</evidence>
<feature type="compositionally biased region" description="Basic and acidic residues" evidence="8">
    <location>
        <begin position="28"/>
        <end position="38"/>
    </location>
</feature>
<dbReference type="RefSeq" id="XP_033586279.1">
    <property type="nucleotide sequence ID" value="XM_033731651.1"/>
</dbReference>
<evidence type="ECO:0000256" key="4">
    <source>
        <dbReference type="ARBA" id="ARBA00022777"/>
    </source>
</evidence>
<feature type="compositionally biased region" description="Basic and acidic residues" evidence="8">
    <location>
        <begin position="575"/>
        <end position="584"/>
    </location>
</feature>
<keyword evidence="5 7" id="KW-0067">ATP-binding</keyword>
<dbReference type="GO" id="GO:0046854">
    <property type="term" value="P:phosphatidylinositol phosphate biosynthetic process"/>
    <property type="evidence" value="ECO:0007669"/>
    <property type="project" value="UniProtKB-UniRule"/>
</dbReference>
<proteinExistence type="inferred from homology"/>
<protein>
    <recommendedName>
        <fullName evidence="7">Phosphatidylinositol 4-kinase</fullName>
        <ecNumber evidence="7">2.7.1.67</ecNumber>
    </recommendedName>
</protein>
<dbReference type="Pfam" id="PF00454">
    <property type="entry name" value="PI3_PI4_kinase"/>
    <property type="match status" value="1"/>
</dbReference>
<keyword evidence="4 7" id="KW-0418">Kinase</keyword>
<dbReference type="GO" id="GO:0005802">
    <property type="term" value="C:trans-Golgi network"/>
    <property type="evidence" value="ECO:0007669"/>
    <property type="project" value="TreeGrafter"/>
</dbReference>
<dbReference type="OrthoDB" id="3349449at2759"/>